<accession>A0A285VQR0</accession>
<sequence>MRVRPKLVVTGADDALAFYEAVLDVGTPVALTDHQVQEALNAWGAQP</sequence>
<dbReference type="eggNOG" id="COG2764">
    <property type="taxonomic scope" value="Bacteria"/>
</dbReference>
<dbReference type="EMBL" id="OBQK01000007">
    <property type="protein sequence ID" value="SOC56237.1"/>
    <property type="molecule type" value="Genomic_DNA"/>
</dbReference>
<organism evidence="1 2">
    <name type="scientific">Ornithinimicrobium cerasi</name>
    <dbReference type="NCBI Taxonomy" id="2248773"/>
    <lineage>
        <taxon>Bacteria</taxon>
        <taxon>Bacillati</taxon>
        <taxon>Actinomycetota</taxon>
        <taxon>Actinomycetes</taxon>
        <taxon>Micrococcales</taxon>
        <taxon>Ornithinimicrobiaceae</taxon>
        <taxon>Ornithinimicrobium</taxon>
    </lineage>
</organism>
<name>A0A285VQR0_9MICO</name>
<proteinExistence type="predicted"/>
<keyword evidence="2" id="KW-1185">Reference proteome</keyword>
<evidence type="ECO:0000313" key="1">
    <source>
        <dbReference type="EMBL" id="SOC56237.1"/>
    </source>
</evidence>
<protein>
    <submittedName>
        <fullName evidence="1">Uncharacterized protein</fullName>
    </submittedName>
</protein>
<reference evidence="2" key="1">
    <citation type="submission" date="2017-08" db="EMBL/GenBank/DDBJ databases">
        <authorList>
            <person name="Varghese N."/>
            <person name="Submissions S."/>
        </authorList>
    </citation>
    <scope>NUCLEOTIDE SEQUENCE [LARGE SCALE GENOMIC DNA]</scope>
    <source>
        <strain evidence="2">USBA17B2</strain>
    </source>
</reference>
<dbReference type="RefSeq" id="WP_170955462.1">
    <property type="nucleotide sequence ID" value="NZ_OBQK01000007.1"/>
</dbReference>
<dbReference type="Proteomes" id="UP000219688">
    <property type="component" value="Unassembled WGS sequence"/>
</dbReference>
<dbReference type="AlphaFoldDB" id="A0A285VQR0"/>
<gene>
    <name evidence="1" type="ORF">SAMN05421879_10733</name>
</gene>
<evidence type="ECO:0000313" key="2">
    <source>
        <dbReference type="Proteomes" id="UP000219688"/>
    </source>
</evidence>
<dbReference type="STRING" id="1122622.GCA_000421185_01260"/>